<keyword evidence="3" id="KW-1185">Reference proteome</keyword>
<dbReference type="OrthoDB" id="2349272at2759"/>
<dbReference type="EMBL" id="KN832879">
    <property type="protein sequence ID" value="KIM98808.1"/>
    <property type="molecule type" value="Genomic_DNA"/>
</dbReference>
<name>A0A0C3CIJ9_OIDMZ</name>
<gene>
    <name evidence="2" type="ORF">OIDMADRAFT_126757</name>
</gene>
<evidence type="ECO:0000313" key="2">
    <source>
        <dbReference type="EMBL" id="KIM98808.1"/>
    </source>
</evidence>
<dbReference type="AlphaFoldDB" id="A0A0C3CIJ9"/>
<dbReference type="HOGENOM" id="CLU_071125_1_0_1"/>
<dbReference type="Proteomes" id="UP000054321">
    <property type="component" value="Unassembled WGS sequence"/>
</dbReference>
<evidence type="ECO:0000256" key="1">
    <source>
        <dbReference type="SAM" id="SignalP"/>
    </source>
</evidence>
<feature type="signal peptide" evidence="1">
    <location>
        <begin position="1"/>
        <end position="19"/>
    </location>
</feature>
<accession>A0A0C3CIJ9</accession>
<sequence>MRLSHFLPLLFSLATRALPSPNLSFHTIPLSSSLVPRTSTEPTALSILLTIAPSSTTCSSAPVPSECSTAANAAPYLISAMSAYNVTYPSELSALLSLVAYETANFQYNTNHFPAPGRPGQGTRNMQMAQYNLLYARSIPELTDSVNAITTSDSVDGLSDDELNAIRAVVLPDAYSWGSAAWFLTTQCGQDVRTALQAGGESGWEGYLGCVGTQATDDRKEVWERANQAFGITSS</sequence>
<evidence type="ECO:0000313" key="3">
    <source>
        <dbReference type="Proteomes" id="UP000054321"/>
    </source>
</evidence>
<feature type="chain" id="PRO_5002173221" evidence="1">
    <location>
        <begin position="20"/>
        <end position="235"/>
    </location>
</feature>
<dbReference type="STRING" id="913774.A0A0C3CIJ9"/>
<proteinExistence type="predicted"/>
<keyword evidence="1" id="KW-0732">Signal</keyword>
<dbReference type="InParanoid" id="A0A0C3CIJ9"/>
<reference evidence="2 3" key="1">
    <citation type="submission" date="2014-04" db="EMBL/GenBank/DDBJ databases">
        <authorList>
            <consortium name="DOE Joint Genome Institute"/>
            <person name="Kuo A."/>
            <person name="Martino E."/>
            <person name="Perotto S."/>
            <person name="Kohler A."/>
            <person name="Nagy L.G."/>
            <person name="Floudas D."/>
            <person name="Copeland A."/>
            <person name="Barry K.W."/>
            <person name="Cichocki N."/>
            <person name="Veneault-Fourrey C."/>
            <person name="LaButti K."/>
            <person name="Lindquist E.A."/>
            <person name="Lipzen A."/>
            <person name="Lundell T."/>
            <person name="Morin E."/>
            <person name="Murat C."/>
            <person name="Sun H."/>
            <person name="Tunlid A."/>
            <person name="Henrissat B."/>
            <person name="Grigoriev I.V."/>
            <person name="Hibbett D.S."/>
            <person name="Martin F."/>
            <person name="Nordberg H.P."/>
            <person name="Cantor M.N."/>
            <person name="Hua S.X."/>
        </authorList>
    </citation>
    <scope>NUCLEOTIDE SEQUENCE [LARGE SCALE GENOMIC DNA]</scope>
    <source>
        <strain evidence="2 3">Zn</strain>
    </source>
</reference>
<reference evidence="3" key="2">
    <citation type="submission" date="2015-01" db="EMBL/GenBank/DDBJ databases">
        <title>Evolutionary Origins and Diversification of the Mycorrhizal Mutualists.</title>
        <authorList>
            <consortium name="DOE Joint Genome Institute"/>
            <consortium name="Mycorrhizal Genomics Consortium"/>
            <person name="Kohler A."/>
            <person name="Kuo A."/>
            <person name="Nagy L.G."/>
            <person name="Floudas D."/>
            <person name="Copeland A."/>
            <person name="Barry K.W."/>
            <person name="Cichocki N."/>
            <person name="Veneault-Fourrey C."/>
            <person name="LaButti K."/>
            <person name="Lindquist E.A."/>
            <person name="Lipzen A."/>
            <person name="Lundell T."/>
            <person name="Morin E."/>
            <person name="Murat C."/>
            <person name="Riley R."/>
            <person name="Ohm R."/>
            <person name="Sun H."/>
            <person name="Tunlid A."/>
            <person name="Henrissat B."/>
            <person name="Grigoriev I.V."/>
            <person name="Hibbett D.S."/>
            <person name="Martin F."/>
        </authorList>
    </citation>
    <scope>NUCLEOTIDE SEQUENCE [LARGE SCALE GENOMIC DNA]</scope>
    <source>
        <strain evidence="3">Zn</strain>
    </source>
</reference>
<organism evidence="2 3">
    <name type="scientific">Oidiodendron maius (strain Zn)</name>
    <dbReference type="NCBI Taxonomy" id="913774"/>
    <lineage>
        <taxon>Eukaryota</taxon>
        <taxon>Fungi</taxon>
        <taxon>Dikarya</taxon>
        <taxon>Ascomycota</taxon>
        <taxon>Pezizomycotina</taxon>
        <taxon>Leotiomycetes</taxon>
        <taxon>Leotiomycetes incertae sedis</taxon>
        <taxon>Myxotrichaceae</taxon>
        <taxon>Oidiodendron</taxon>
    </lineage>
</organism>
<protein>
    <submittedName>
        <fullName evidence="2">Uncharacterized protein</fullName>
    </submittedName>
</protein>